<evidence type="ECO:0000256" key="10">
    <source>
        <dbReference type="SAM" id="Phobius"/>
    </source>
</evidence>
<feature type="domain" description="PAS" evidence="11">
    <location>
        <begin position="527"/>
        <end position="575"/>
    </location>
</feature>
<dbReference type="SUPFAM" id="SSF55874">
    <property type="entry name" value="ATPase domain of HSP90 chaperone/DNA topoisomerase II/histidine kinase"/>
    <property type="match status" value="1"/>
</dbReference>
<feature type="transmembrane region" description="Helical" evidence="10">
    <location>
        <begin position="38"/>
        <end position="59"/>
    </location>
</feature>
<proteinExistence type="predicted"/>
<dbReference type="InterPro" id="IPR035965">
    <property type="entry name" value="PAS-like_dom_sf"/>
</dbReference>
<name>A0ABM7PL85_9BACT</name>
<keyword evidence="9" id="KW-0175">Coiled coil</keyword>
<keyword evidence="6 10" id="KW-1133">Transmembrane helix</keyword>
<dbReference type="NCBIfam" id="TIGR00229">
    <property type="entry name" value="sensory_box"/>
    <property type="match status" value="3"/>
</dbReference>
<feature type="domain" description="PAS" evidence="11">
    <location>
        <begin position="402"/>
        <end position="447"/>
    </location>
</feature>
<reference evidence="13 14" key="1">
    <citation type="submission" date="2021-02" db="EMBL/GenBank/DDBJ databases">
        <title>Complete genome of Desulfoluna sp. strain ASN36.</title>
        <authorList>
            <person name="Takahashi A."/>
            <person name="Kojima H."/>
            <person name="Fukui M."/>
        </authorList>
    </citation>
    <scope>NUCLEOTIDE SEQUENCE [LARGE SCALE GENOMIC DNA]</scope>
    <source>
        <strain evidence="13 14">ASN36</strain>
    </source>
</reference>
<accession>A0ABM7PL85</accession>
<evidence type="ECO:0000256" key="6">
    <source>
        <dbReference type="ARBA" id="ARBA00022989"/>
    </source>
</evidence>
<evidence type="ECO:0000256" key="4">
    <source>
        <dbReference type="ARBA" id="ARBA00022692"/>
    </source>
</evidence>
<dbReference type="InterPro" id="IPR050482">
    <property type="entry name" value="Sensor_HK_TwoCompSys"/>
</dbReference>
<evidence type="ECO:0000256" key="3">
    <source>
        <dbReference type="ARBA" id="ARBA00022679"/>
    </source>
</evidence>
<dbReference type="Proteomes" id="UP001320148">
    <property type="component" value="Chromosome"/>
</dbReference>
<dbReference type="Pfam" id="PF08448">
    <property type="entry name" value="PAS_4"/>
    <property type="match status" value="1"/>
</dbReference>
<evidence type="ECO:0000256" key="1">
    <source>
        <dbReference type="ARBA" id="ARBA00004651"/>
    </source>
</evidence>
<sequence>MKPLATARKALERHWATVPAEMQPGFRRHVRLTNARRLNVIFAATVAGTTTLSSFRAIIARGPDVPTHHAHFLTMGAIIVATTLILLLIHHRIDPEKTAGPHRLLLGSTILILGAAFSVVAGIEYAAVGGITRFYLTIFGLCTALILTPATLILSFTWATVCLLTTVWIMEATLTPFLLENMHLMGLLLLGGVISRTVATTFIRDYLLFQEVDHSNRELRREIHEREKVMRRLARSEREFKNAFEYAPDAYILSDPSGKVARLNRATLDLIGNTHEEAKEKLPHEVSFLWGNNLLQVERMLQETLICGRSGPCELQKITLHEGRAIHLELHASMVHIEDREMILTIARDITKRKEGEALLRESRKRLEERVKERTEELEHINIRLKDEITERIATEAALAKTENHYRLLVENMNEGLAIFDTEGRFTYMNDCLCAMTGYNRETLMGRDHTFVVAREDHPLVQTQQGKRPEGGGAAYEARLATASGEILHIQISPKPMFDDKGNYRGSFVVITNITGLKKMETALRKSEERARALLNSSGDAAMLATPSGILLEVNEISCTLLQTPRAELVGRSILDGFPKTIPSRQVATFRQALKTGTIARFEDQMIGGQNFYDITIHPIAHQGRVDRVAIFARNITELKAAEKHIRTLSQELIKAQENERQRIARDLHDNVAQDLATLKIGWDTLLDTLSDTNPGVQEKTRALSRLLRGSIESIRGLAYNLQPPELEQLGLITAIRRYCEEQATYSGLAIDLFTAGVKELTLSFDTQINLYRLVQEALSNVRKHAEADRVAIRLTASHPNLILTVEDNGQGFHVQERLTEAVNEKRMGVRSMEERVSLLHGSMRLTSSMGTGTRLRIEVPAEREHPGCNVA</sequence>
<dbReference type="InterPro" id="IPR003594">
    <property type="entry name" value="HATPase_dom"/>
</dbReference>
<dbReference type="PROSITE" id="PS50113">
    <property type="entry name" value="PAC"/>
    <property type="match status" value="1"/>
</dbReference>
<keyword evidence="8 10" id="KW-0472">Membrane</keyword>
<dbReference type="Pfam" id="PF02518">
    <property type="entry name" value="HATPase_c"/>
    <property type="match status" value="1"/>
</dbReference>
<dbReference type="CDD" id="cd16917">
    <property type="entry name" value="HATPase_UhpB-NarQ-NarX-like"/>
    <property type="match status" value="1"/>
</dbReference>
<dbReference type="PROSITE" id="PS50112">
    <property type="entry name" value="PAS"/>
    <property type="match status" value="3"/>
</dbReference>
<evidence type="ECO:0000259" key="12">
    <source>
        <dbReference type="PROSITE" id="PS50113"/>
    </source>
</evidence>
<evidence type="ECO:0000259" key="11">
    <source>
        <dbReference type="PROSITE" id="PS50112"/>
    </source>
</evidence>
<dbReference type="Gene3D" id="3.30.565.10">
    <property type="entry name" value="Histidine kinase-like ATPase, C-terminal domain"/>
    <property type="match status" value="1"/>
</dbReference>
<dbReference type="PANTHER" id="PTHR24421:SF37">
    <property type="entry name" value="SENSOR HISTIDINE KINASE NARS"/>
    <property type="match status" value="1"/>
</dbReference>
<dbReference type="Gene3D" id="1.20.5.1930">
    <property type="match status" value="1"/>
</dbReference>
<dbReference type="InterPro" id="IPR036890">
    <property type="entry name" value="HATPase_C_sf"/>
</dbReference>
<feature type="transmembrane region" description="Helical" evidence="10">
    <location>
        <begin position="110"/>
        <end position="128"/>
    </location>
</feature>
<keyword evidence="4 10" id="KW-0812">Transmembrane</keyword>
<feature type="transmembrane region" description="Helical" evidence="10">
    <location>
        <begin position="71"/>
        <end position="89"/>
    </location>
</feature>
<evidence type="ECO:0000256" key="9">
    <source>
        <dbReference type="SAM" id="Coils"/>
    </source>
</evidence>
<keyword evidence="14" id="KW-1185">Reference proteome</keyword>
<comment type="subcellular location">
    <subcellularLocation>
        <location evidence="1">Cell membrane</location>
        <topology evidence="1">Multi-pass membrane protein</topology>
    </subcellularLocation>
</comment>
<dbReference type="InterPro" id="IPR000014">
    <property type="entry name" value="PAS"/>
</dbReference>
<feature type="transmembrane region" description="Helical" evidence="10">
    <location>
        <begin position="134"/>
        <end position="154"/>
    </location>
</feature>
<dbReference type="SMART" id="SM00091">
    <property type="entry name" value="PAS"/>
    <property type="match status" value="3"/>
</dbReference>
<dbReference type="Gene3D" id="3.30.450.20">
    <property type="entry name" value="PAS domain"/>
    <property type="match status" value="3"/>
</dbReference>
<dbReference type="RefSeq" id="WP_236889712.1">
    <property type="nucleotide sequence ID" value="NZ_AP024488.1"/>
</dbReference>
<keyword evidence="2" id="KW-1003">Cell membrane</keyword>
<dbReference type="Pfam" id="PF07730">
    <property type="entry name" value="HisKA_3"/>
    <property type="match status" value="1"/>
</dbReference>
<evidence type="ECO:0000256" key="2">
    <source>
        <dbReference type="ARBA" id="ARBA00022475"/>
    </source>
</evidence>
<keyword evidence="3" id="KW-0808">Transferase</keyword>
<dbReference type="InterPro" id="IPR011712">
    <property type="entry name" value="Sig_transdc_His_kin_sub3_dim/P"/>
</dbReference>
<feature type="coiled-coil region" evidence="9">
    <location>
        <begin position="357"/>
        <end position="388"/>
    </location>
</feature>
<dbReference type="InterPro" id="IPR000700">
    <property type="entry name" value="PAS-assoc_C"/>
</dbReference>
<dbReference type="SMART" id="SM00387">
    <property type="entry name" value="HATPase_c"/>
    <property type="match status" value="1"/>
</dbReference>
<keyword evidence="5" id="KW-0418">Kinase</keyword>
<keyword evidence="7" id="KW-0902">Two-component regulatory system</keyword>
<feature type="transmembrane region" description="Helical" evidence="10">
    <location>
        <begin position="185"/>
        <end position="207"/>
    </location>
</feature>
<dbReference type="InterPro" id="IPR013656">
    <property type="entry name" value="PAS_4"/>
</dbReference>
<dbReference type="Pfam" id="PF13426">
    <property type="entry name" value="PAS_9"/>
    <property type="match status" value="2"/>
</dbReference>
<evidence type="ECO:0000256" key="7">
    <source>
        <dbReference type="ARBA" id="ARBA00023012"/>
    </source>
</evidence>
<dbReference type="EMBL" id="AP024488">
    <property type="protein sequence ID" value="BCS98308.1"/>
    <property type="molecule type" value="Genomic_DNA"/>
</dbReference>
<evidence type="ECO:0000313" key="13">
    <source>
        <dbReference type="EMBL" id="BCS98308.1"/>
    </source>
</evidence>
<dbReference type="PANTHER" id="PTHR24421">
    <property type="entry name" value="NITRATE/NITRITE SENSOR PROTEIN NARX-RELATED"/>
    <property type="match status" value="1"/>
</dbReference>
<organism evidence="13 14">
    <name type="scientific">Desulfoluna limicola</name>
    <dbReference type="NCBI Taxonomy" id="2810562"/>
    <lineage>
        <taxon>Bacteria</taxon>
        <taxon>Pseudomonadati</taxon>
        <taxon>Thermodesulfobacteriota</taxon>
        <taxon>Desulfobacteria</taxon>
        <taxon>Desulfobacterales</taxon>
        <taxon>Desulfolunaceae</taxon>
        <taxon>Desulfoluna</taxon>
    </lineage>
</organism>
<evidence type="ECO:0000256" key="8">
    <source>
        <dbReference type="ARBA" id="ARBA00023136"/>
    </source>
</evidence>
<evidence type="ECO:0000256" key="5">
    <source>
        <dbReference type="ARBA" id="ARBA00022777"/>
    </source>
</evidence>
<gene>
    <name evidence="13" type="ORF">DSLASN_39400</name>
</gene>
<protein>
    <recommendedName>
        <fullName evidence="15">Histidine kinase</fullName>
    </recommendedName>
</protein>
<dbReference type="CDD" id="cd00130">
    <property type="entry name" value="PAS"/>
    <property type="match status" value="2"/>
</dbReference>
<evidence type="ECO:0008006" key="15">
    <source>
        <dbReference type="Google" id="ProtNLM"/>
    </source>
</evidence>
<feature type="domain" description="PAC" evidence="12">
    <location>
        <begin position="474"/>
        <end position="526"/>
    </location>
</feature>
<dbReference type="SUPFAM" id="SSF55785">
    <property type="entry name" value="PYP-like sensor domain (PAS domain)"/>
    <property type="match status" value="3"/>
</dbReference>
<feature type="domain" description="PAS" evidence="11">
    <location>
        <begin position="236"/>
        <end position="277"/>
    </location>
</feature>
<evidence type="ECO:0000313" key="14">
    <source>
        <dbReference type="Proteomes" id="UP001320148"/>
    </source>
</evidence>